<dbReference type="InterPro" id="IPR036179">
    <property type="entry name" value="Ig-like_dom_sf"/>
</dbReference>
<evidence type="ECO:0000313" key="3">
    <source>
        <dbReference type="EMBL" id="CAL8089241.1"/>
    </source>
</evidence>
<comment type="caution">
    <text evidence="3">The sequence shown here is derived from an EMBL/GenBank/DDBJ whole genome shotgun (WGS) entry which is preliminary data.</text>
</comment>
<dbReference type="Pfam" id="PF00047">
    <property type="entry name" value="ig"/>
    <property type="match status" value="1"/>
</dbReference>
<keyword evidence="4" id="KW-1185">Reference proteome</keyword>
<dbReference type="PROSITE" id="PS50835">
    <property type="entry name" value="IG_LIKE"/>
    <property type="match status" value="1"/>
</dbReference>
<evidence type="ECO:0000259" key="2">
    <source>
        <dbReference type="PROSITE" id="PS50835"/>
    </source>
</evidence>
<protein>
    <recommendedName>
        <fullName evidence="2">Ig-like domain-containing protein</fullName>
    </recommendedName>
</protein>
<reference evidence="3 4" key="1">
    <citation type="submission" date="2024-08" db="EMBL/GenBank/DDBJ databases">
        <authorList>
            <person name="Cucini C."/>
            <person name="Frati F."/>
        </authorList>
    </citation>
    <scope>NUCLEOTIDE SEQUENCE [LARGE SCALE GENOMIC DNA]</scope>
</reference>
<dbReference type="SUPFAM" id="SSF48726">
    <property type="entry name" value="Immunoglobulin"/>
    <property type="match status" value="1"/>
</dbReference>
<organism evidence="3 4">
    <name type="scientific">Orchesella dallaii</name>
    <dbReference type="NCBI Taxonomy" id="48710"/>
    <lineage>
        <taxon>Eukaryota</taxon>
        <taxon>Metazoa</taxon>
        <taxon>Ecdysozoa</taxon>
        <taxon>Arthropoda</taxon>
        <taxon>Hexapoda</taxon>
        <taxon>Collembola</taxon>
        <taxon>Entomobryomorpha</taxon>
        <taxon>Entomobryoidea</taxon>
        <taxon>Orchesellidae</taxon>
        <taxon>Orchesellinae</taxon>
        <taxon>Orchesella</taxon>
    </lineage>
</organism>
<proteinExistence type="predicted"/>
<dbReference type="InterPro" id="IPR013783">
    <property type="entry name" value="Ig-like_fold"/>
</dbReference>
<keyword evidence="1" id="KW-0732">Signal</keyword>
<dbReference type="Gene3D" id="2.60.40.10">
    <property type="entry name" value="Immunoglobulins"/>
    <property type="match status" value="1"/>
</dbReference>
<gene>
    <name evidence="3" type="ORF">ODALV1_LOCUS7310</name>
</gene>
<dbReference type="EMBL" id="CAXLJM020000023">
    <property type="protein sequence ID" value="CAL8089241.1"/>
    <property type="molecule type" value="Genomic_DNA"/>
</dbReference>
<evidence type="ECO:0000313" key="4">
    <source>
        <dbReference type="Proteomes" id="UP001642540"/>
    </source>
</evidence>
<evidence type="ECO:0000256" key="1">
    <source>
        <dbReference type="SAM" id="SignalP"/>
    </source>
</evidence>
<feature type="chain" id="PRO_5047042856" description="Ig-like domain-containing protein" evidence="1">
    <location>
        <begin position="24"/>
        <end position="508"/>
    </location>
</feature>
<accession>A0ABP1Q5A5</accession>
<dbReference type="Proteomes" id="UP001642540">
    <property type="component" value="Unassembled WGS sequence"/>
</dbReference>
<dbReference type="InterPro" id="IPR007110">
    <property type="entry name" value="Ig-like_dom"/>
</dbReference>
<dbReference type="InterPro" id="IPR013151">
    <property type="entry name" value="Immunoglobulin_dom"/>
</dbReference>
<name>A0ABP1Q5A5_9HEXA</name>
<sequence>MDNYRKFSVTFAAFLTLIGFQNGTSVPIASDSNGTGLNKLNETSAHIKILYDTDSFKEIHSGVLQFVGADVSKVSLSCMLASDEDAFLSWKYHGIEEKNVRRQKNLADENGLDLDLSSGPPVVRMECFWRRNKTISANTLIYTGENQSPYFFKNEKTLRATVLNLHTAHLPCLLKYPLDHNGDDKELQLFKDGKLVKNDALSYIPERGYHLNLKGLENPLGTYECRVSNSANDVVFVELDNGTFINVEYKGHLEKFYAGEPFLQPFECKLPKDMYEYEFKWSYLWKDGRYTPLNVKDVTNSSDASNYMQRVKITFPETNIVGVVCASTIQDSESSYNNSYRVDVNQPYPPRILNPKDDRPIIYVSGMNLTCVTITDPVTFHWLKNGKDLNNGEHIIESHDYLPYRSSVKLNPTPDDEYANYTCIVSNFLGNATLMRNDYRVQLNTTQEVVPNCITTISATLTSKDDENNIFIDIITSENHTNRIDEIPRFIKWSDILYLIYNTFYLNG</sequence>
<feature type="domain" description="Ig-like" evidence="2">
    <location>
        <begin position="350"/>
        <end position="442"/>
    </location>
</feature>
<feature type="signal peptide" evidence="1">
    <location>
        <begin position="1"/>
        <end position="23"/>
    </location>
</feature>